<comment type="similarity">
    <text evidence="1 5 6">Belongs to the bacterial ribosomal protein bS18 family.</text>
</comment>
<feature type="compositionally biased region" description="Low complexity" evidence="7">
    <location>
        <begin position="1"/>
        <end position="17"/>
    </location>
</feature>
<evidence type="ECO:0000313" key="8">
    <source>
        <dbReference type="EMBL" id="MFC7150488.1"/>
    </source>
</evidence>
<organism evidence="8 9">
    <name type="scientific">Cohnella cellulosilytica</name>
    <dbReference type="NCBI Taxonomy" id="986710"/>
    <lineage>
        <taxon>Bacteria</taxon>
        <taxon>Bacillati</taxon>
        <taxon>Bacillota</taxon>
        <taxon>Bacilli</taxon>
        <taxon>Bacillales</taxon>
        <taxon>Paenibacillaceae</taxon>
        <taxon>Cohnella</taxon>
    </lineage>
</organism>
<comment type="function">
    <text evidence="5">Binds as a heterodimer with protein bS6 to the central domain of the 16S rRNA, where it helps stabilize the platform of the 30S subunit.</text>
</comment>
<dbReference type="EMBL" id="JBHTAI010000011">
    <property type="protein sequence ID" value="MFC7150488.1"/>
    <property type="molecule type" value="Genomic_DNA"/>
</dbReference>
<comment type="subunit">
    <text evidence="5">Part of the 30S ribosomal subunit. Forms a tight heterodimer with protein bS6.</text>
</comment>
<accession>A0ABW2FB48</accession>
<proteinExistence type="inferred from homology"/>
<keyword evidence="3 5" id="KW-0687">Ribonucleoprotein</keyword>
<evidence type="ECO:0000256" key="2">
    <source>
        <dbReference type="ARBA" id="ARBA00022980"/>
    </source>
</evidence>
<dbReference type="PANTHER" id="PTHR13479:SF40">
    <property type="entry name" value="SMALL RIBOSOMAL SUBUNIT PROTEIN BS18M"/>
    <property type="match status" value="1"/>
</dbReference>
<protein>
    <recommendedName>
        <fullName evidence="4 5">Small ribosomal subunit protein bS18</fullName>
    </recommendedName>
</protein>
<dbReference type="InterPro" id="IPR018275">
    <property type="entry name" value="Ribosomal_bS18_CS"/>
</dbReference>
<dbReference type="SUPFAM" id="SSF46911">
    <property type="entry name" value="Ribosomal protein S18"/>
    <property type="match status" value="1"/>
</dbReference>
<evidence type="ECO:0000256" key="3">
    <source>
        <dbReference type="ARBA" id="ARBA00023274"/>
    </source>
</evidence>
<dbReference type="HAMAP" id="MF_00270">
    <property type="entry name" value="Ribosomal_bS18"/>
    <property type="match status" value="1"/>
</dbReference>
<gene>
    <name evidence="5 8" type="primary">rpsR</name>
    <name evidence="8" type="ORF">ACFQMJ_18305</name>
</gene>
<feature type="compositionally biased region" description="Basic residues" evidence="7">
    <location>
        <begin position="37"/>
        <end position="46"/>
    </location>
</feature>
<dbReference type="RefSeq" id="WP_378052883.1">
    <property type="nucleotide sequence ID" value="NZ_JBHMDN010000069.1"/>
</dbReference>
<dbReference type="PROSITE" id="PS00057">
    <property type="entry name" value="RIBOSOMAL_S18"/>
    <property type="match status" value="1"/>
</dbReference>
<dbReference type="NCBIfam" id="TIGR00165">
    <property type="entry name" value="S18"/>
    <property type="match status" value="1"/>
</dbReference>
<feature type="compositionally biased region" description="Basic and acidic residues" evidence="7">
    <location>
        <begin position="18"/>
        <end position="36"/>
    </location>
</feature>
<dbReference type="InterPro" id="IPR001648">
    <property type="entry name" value="Ribosomal_bS18"/>
</dbReference>
<dbReference type="Gene3D" id="4.10.640.10">
    <property type="entry name" value="Ribosomal protein S18"/>
    <property type="match status" value="1"/>
</dbReference>
<keyword evidence="5" id="KW-0694">RNA-binding</keyword>
<keyword evidence="9" id="KW-1185">Reference proteome</keyword>
<keyword evidence="2 5" id="KW-0689">Ribosomal protein</keyword>
<dbReference type="PRINTS" id="PR00974">
    <property type="entry name" value="RIBOSOMALS18"/>
</dbReference>
<evidence type="ECO:0000256" key="5">
    <source>
        <dbReference type="HAMAP-Rule" id="MF_00270"/>
    </source>
</evidence>
<dbReference type="GO" id="GO:0005840">
    <property type="term" value="C:ribosome"/>
    <property type="evidence" value="ECO:0007669"/>
    <property type="project" value="UniProtKB-KW"/>
</dbReference>
<dbReference type="InterPro" id="IPR036870">
    <property type="entry name" value="Ribosomal_bS18_sf"/>
</dbReference>
<feature type="region of interest" description="Disordered" evidence="7">
    <location>
        <begin position="1"/>
        <end position="46"/>
    </location>
</feature>
<dbReference type="Proteomes" id="UP001596378">
    <property type="component" value="Unassembled WGS sequence"/>
</dbReference>
<evidence type="ECO:0000256" key="6">
    <source>
        <dbReference type="RuleBase" id="RU003910"/>
    </source>
</evidence>
<dbReference type="PANTHER" id="PTHR13479">
    <property type="entry name" value="30S RIBOSOMAL PROTEIN S18"/>
    <property type="match status" value="1"/>
</dbReference>
<reference evidence="9" key="1">
    <citation type="journal article" date="2019" name="Int. J. Syst. Evol. Microbiol.">
        <title>The Global Catalogue of Microorganisms (GCM) 10K type strain sequencing project: providing services to taxonomists for standard genome sequencing and annotation.</title>
        <authorList>
            <consortium name="The Broad Institute Genomics Platform"/>
            <consortium name="The Broad Institute Genome Sequencing Center for Infectious Disease"/>
            <person name="Wu L."/>
            <person name="Ma J."/>
        </authorList>
    </citation>
    <scope>NUCLEOTIDE SEQUENCE [LARGE SCALE GENOMIC DNA]</scope>
    <source>
        <strain evidence="9">KCTC 12907</strain>
    </source>
</reference>
<dbReference type="Pfam" id="PF01084">
    <property type="entry name" value="Ribosomal_S18"/>
    <property type="match status" value="1"/>
</dbReference>
<evidence type="ECO:0000313" key="9">
    <source>
        <dbReference type="Proteomes" id="UP001596378"/>
    </source>
</evidence>
<sequence length="113" mass="13182">MSEQQAQPQAQAQAPAQAREERGPRGPREGGEQREPRKFRRGGRNKRKKVCYFTVNKITHVDYKELDLLRKFISERGKILPRRVTGTKAKYQRMLTVAIKRARQMALLPYTTE</sequence>
<evidence type="ECO:0000256" key="4">
    <source>
        <dbReference type="ARBA" id="ARBA00035141"/>
    </source>
</evidence>
<evidence type="ECO:0000256" key="7">
    <source>
        <dbReference type="SAM" id="MobiDB-lite"/>
    </source>
</evidence>
<name>A0ABW2FB48_9BACL</name>
<comment type="caution">
    <text evidence="8">The sequence shown here is derived from an EMBL/GenBank/DDBJ whole genome shotgun (WGS) entry which is preliminary data.</text>
</comment>
<evidence type="ECO:0000256" key="1">
    <source>
        <dbReference type="ARBA" id="ARBA00005589"/>
    </source>
</evidence>
<keyword evidence="5" id="KW-0699">rRNA-binding</keyword>